<name>A0A813GML8_POLGL</name>
<dbReference type="EMBL" id="CAJNNV010029378">
    <property type="protein sequence ID" value="CAE8628354.1"/>
    <property type="molecule type" value="Genomic_DNA"/>
</dbReference>
<evidence type="ECO:0000313" key="2">
    <source>
        <dbReference type="EMBL" id="CAE8628354.1"/>
    </source>
</evidence>
<dbReference type="Proteomes" id="UP000654075">
    <property type="component" value="Unassembled WGS sequence"/>
</dbReference>
<comment type="caution">
    <text evidence="2">The sequence shown here is derived from an EMBL/GenBank/DDBJ whole genome shotgun (WGS) entry which is preliminary data.</text>
</comment>
<keyword evidence="3" id="KW-1185">Reference proteome</keyword>
<evidence type="ECO:0000256" key="1">
    <source>
        <dbReference type="SAM" id="MobiDB-lite"/>
    </source>
</evidence>
<protein>
    <submittedName>
        <fullName evidence="2">Uncharacterized protein</fullName>
    </submittedName>
</protein>
<feature type="non-terminal residue" evidence="2">
    <location>
        <position position="1"/>
    </location>
</feature>
<feature type="non-terminal residue" evidence="2">
    <location>
        <position position="96"/>
    </location>
</feature>
<organism evidence="2 3">
    <name type="scientific">Polarella glacialis</name>
    <name type="common">Dinoflagellate</name>
    <dbReference type="NCBI Taxonomy" id="89957"/>
    <lineage>
        <taxon>Eukaryota</taxon>
        <taxon>Sar</taxon>
        <taxon>Alveolata</taxon>
        <taxon>Dinophyceae</taxon>
        <taxon>Suessiales</taxon>
        <taxon>Suessiaceae</taxon>
        <taxon>Polarella</taxon>
    </lineage>
</organism>
<sequence>ESRHHLNGWLGGRAASKDLPEMEPDFLNEPLESWNRQYSGSEEQRAVDENCTGSSNIAGVISKLLFDPTIAKRNGVGHWEFDALAVAASHQCVIKI</sequence>
<dbReference type="AlphaFoldDB" id="A0A813GML8"/>
<gene>
    <name evidence="2" type="ORF">PGLA1383_LOCUS45013</name>
</gene>
<proteinExistence type="predicted"/>
<accession>A0A813GML8</accession>
<evidence type="ECO:0000313" key="3">
    <source>
        <dbReference type="Proteomes" id="UP000654075"/>
    </source>
</evidence>
<feature type="region of interest" description="Disordered" evidence="1">
    <location>
        <begin position="1"/>
        <end position="21"/>
    </location>
</feature>
<reference evidence="2" key="1">
    <citation type="submission" date="2021-02" db="EMBL/GenBank/DDBJ databases">
        <authorList>
            <person name="Dougan E. K."/>
            <person name="Rhodes N."/>
            <person name="Thang M."/>
            <person name="Chan C."/>
        </authorList>
    </citation>
    <scope>NUCLEOTIDE SEQUENCE</scope>
</reference>